<dbReference type="RefSeq" id="WP_309853239.1">
    <property type="nucleotide sequence ID" value="NZ_JAVDQJ010000004.1"/>
</dbReference>
<gene>
    <name evidence="1" type="ORF">J2Y00_002311</name>
</gene>
<reference evidence="1" key="1">
    <citation type="submission" date="2023-07" db="EMBL/GenBank/DDBJ databases">
        <title>Sorghum-associated microbial communities from plants grown in Nebraska, USA.</title>
        <authorList>
            <person name="Schachtman D."/>
        </authorList>
    </citation>
    <scope>NUCLEOTIDE SEQUENCE</scope>
    <source>
        <strain evidence="1">BE330</strain>
    </source>
</reference>
<organism evidence="1 2">
    <name type="scientific">Deinococcus soli</name>
    <name type="common">ex Cha et al. 2016</name>
    <dbReference type="NCBI Taxonomy" id="1309411"/>
    <lineage>
        <taxon>Bacteria</taxon>
        <taxon>Thermotogati</taxon>
        <taxon>Deinococcota</taxon>
        <taxon>Deinococci</taxon>
        <taxon>Deinococcales</taxon>
        <taxon>Deinococcaceae</taxon>
        <taxon>Deinococcus</taxon>
    </lineage>
</organism>
<sequence length="149" mass="16503">MTNMKRPRRWIRDGQVAVVTSWEEHCWATNHDAAEAGVDLAALTLHPDVAQVLVSAEEAQEAIVTAWADAGADDAAWAVRERAEAALRDQSQADITRILERDWPGLSALRGPHTLRVGWVPVGATFRVTSEYRMGEMLEVLDLSTWLTA</sequence>
<protein>
    <submittedName>
        <fullName evidence="1">Uncharacterized protein</fullName>
    </submittedName>
</protein>
<evidence type="ECO:0000313" key="2">
    <source>
        <dbReference type="Proteomes" id="UP001185331"/>
    </source>
</evidence>
<name>A0AAE3XD22_9DEIO</name>
<dbReference type="AlphaFoldDB" id="A0AAE3XD22"/>
<accession>A0AAE3XD22</accession>
<dbReference type="EMBL" id="JAVDQK010000005">
    <property type="protein sequence ID" value="MDR6218714.1"/>
    <property type="molecule type" value="Genomic_DNA"/>
</dbReference>
<proteinExistence type="predicted"/>
<comment type="caution">
    <text evidence="1">The sequence shown here is derived from an EMBL/GenBank/DDBJ whole genome shotgun (WGS) entry which is preliminary data.</text>
</comment>
<dbReference type="Proteomes" id="UP001185331">
    <property type="component" value="Unassembled WGS sequence"/>
</dbReference>
<evidence type="ECO:0000313" key="1">
    <source>
        <dbReference type="EMBL" id="MDR6218714.1"/>
    </source>
</evidence>